<evidence type="ECO:0000256" key="6">
    <source>
        <dbReference type="ARBA" id="ARBA00022723"/>
    </source>
</evidence>
<keyword evidence="7 9" id="KW-0547">Nucleotide-binding</keyword>
<dbReference type="PANTHER" id="PTHR30457:SF12">
    <property type="entry name" value="5'_3'-NUCLEOTIDASE SURE"/>
    <property type="match status" value="1"/>
</dbReference>
<dbReference type="SUPFAM" id="SSF64167">
    <property type="entry name" value="SurE-like"/>
    <property type="match status" value="1"/>
</dbReference>
<evidence type="ECO:0000256" key="5">
    <source>
        <dbReference type="ARBA" id="ARBA00022490"/>
    </source>
</evidence>
<dbReference type="GO" id="GO:0000166">
    <property type="term" value="F:nucleotide binding"/>
    <property type="evidence" value="ECO:0007669"/>
    <property type="project" value="UniProtKB-KW"/>
</dbReference>
<comment type="catalytic activity">
    <reaction evidence="1 9">
        <text>a ribonucleoside 5'-phosphate + H2O = a ribonucleoside + phosphate</text>
        <dbReference type="Rhea" id="RHEA:12484"/>
        <dbReference type="ChEBI" id="CHEBI:15377"/>
        <dbReference type="ChEBI" id="CHEBI:18254"/>
        <dbReference type="ChEBI" id="CHEBI:43474"/>
        <dbReference type="ChEBI" id="CHEBI:58043"/>
        <dbReference type="EC" id="3.1.3.5"/>
    </reaction>
</comment>
<evidence type="ECO:0000256" key="8">
    <source>
        <dbReference type="ARBA" id="ARBA00022801"/>
    </source>
</evidence>
<dbReference type="InterPro" id="IPR030048">
    <property type="entry name" value="SurE"/>
</dbReference>
<dbReference type="InterPro" id="IPR002828">
    <property type="entry name" value="SurE-like_Pase/nucleotidase"/>
</dbReference>
<dbReference type="NCBIfam" id="TIGR00087">
    <property type="entry name" value="surE"/>
    <property type="match status" value="1"/>
</dbReference>
<evidence type="ECO:0000256" key="3">
    <source>
        <dbReference type="ARBA" id="ARBA00004496"/>
    </source>
</evidence>
<dbReference type="GO" id="GO:0046872">
    <property type="term" value="F:metal ion binding"/>
    <property type="evidence" value="ECO:0007669"/>
    <property type="project" value="UniProtKB-UniRule"/>
</dbReference>
<dbReference type="NCBIfam" id="NF001492">
    <property type="entry name" value="PRK00346.2-2"/>
    <property type="match status" value="1"/>
</dbReference>
<accession>A0A419EXN6</accession>
<dbReference type="Proteomes" id="UP000285961">
    <property type="component" value="Unassembled WGS sequence"/>
</dbReference>
<dbReference type="HAMAP" id="MF_00060">
    <property type="entry name" value="SurE"/>
    <property type="match status" value="1"/>
</dbReference>
<feature type="binding site" evidence="9">
    <location>
        <position position="47"/>
    </location>
    <ligand>
        <name>a divalent metal cation</name>
        <dbReference type="ChEBI" id="CHEBI:60240"/>
    </ligand>
</feature>
<comment type="caution">
    <text evidence="11">The sequence shown here is derived from an EMBL/GenBank/DDBJ whole genome shotgun (WGS) entry which is preliminary data.</text>
</comment>
<proteinExistence type="inferred from homology"/>
<feature type="domain" description="Survival protein SurE-like phosphatase/nucleotidase" evidence="10">
    <location>
        <begin position="11"/>
        <end position="192"/>
    </location>
</feature>
<gene>
    <name evidence="9 11" type="primary">surE</name>
    <name evidence="11" type="ORF">C4532_10525</name>
</gene>
<keyword evidence="6 9" id="KW-0479">Metal-binding</keyword>
<evidence type="ECO:0000256" key="1">
    <source>
        <dbReference type="ARBA" id="ARBA00000815"/>
    </source>
</evidence>
<feature type="binding site" evidence="9">
    <location>
        <position position="99"/>
    </location>
    <ligand>
        <name>a divalent metal cation</name>
        <dbReference type="ChEBI" id="CHEBI:60240"/>
    </ligand>
</feature>
<name>A0A419EXN6_9BACT</name>
<evidence type="ECO:0000313" key="12">
    <source>
        <dbReference type="Proteomes" id="UP000285961"/>
    </source>
</evidence>
<protein>
    <recommendedName>
        <fullName evidence="9">5'-nucleotidase SurE</fullName>
        <ecNumber evidence="9">3.1.3.5</ecNumber>
    </recommendedName>
    <alternativeName>
        <fullName evidence="9">Nucleoside 5'-monophosphate phosphohydrolase</fullName>
    </alternativeName>
</protein>
<evidence type="ECO:0000256" key="9">
    <source>
        <dbReference type="HAMAP-Rule" id="MF_00060"/>
    </source>
</evidence>
<dbReference type="NCBIfam" id="NF001490">
    <property type="entry name" value="PRK00346.1-4"/>
    <property type="match status" value="1"/>
</dbReference>
<dbReference type="InterPro" id="IPR036523">
    <property type="entry name" value="SurE-like_sf"/>
</dbReference>
<evidence type="ECO:0000313" key="11">
    <source>
        <dbReference type="EMBL" id="RJP69705.1"/>
    </source>
</evidence>
<dbReference type="GO" id="GO:0005737">
    <property type="term" value="C:cytoplasm"/>
    <property type="evidence" value="ECO:0007669"/>
    <property type="project" value="UniProtKB-SubCell"/>
</dbReference>
<dbReference type="FunFam" id="3.40.1210.10:FF:000001">
    <property type="entry name" value="5'/3'-nucleotidase SurE"/>
    <property type="match status" value="1"/>
</dbReference>
<dbReference type="EMBL" id="QZKI01000079">
    <property type="protein sequence ID" value="RJP69705.1"/>
    <property type="molecule type" value="Genomic_DNA"/>
</dbReference>
<dbReference type="Pfam" id="PF01975">
    <property type="entry name" value="SurE"/>
    <property type="match status" value="1"/>
</dbReference>
<sequence>MAKNEKERKLILVTNDDGIQAPGLRILAEHLSDLGEVYMVAPDREQSAVGHSLTLHHPLRINEVGPRMIAVEGTPTDCVLLARYRLLPQKPSLVFSGINYGHNLGDDITYSGTVSAAFEATLLGIPSVAISIERDGKKIYYDVAAKFAKKIAQKVLKEGLPKDTFLNVNLPNVPASKIRGVVVTKQGRRSYDDVIVAKVDPRGRPYFWIGNGEPRWEQASGTDIQAVRENKISITPIHLDLTNHRAIEKLKDWKIRV</sequence>
<feature type="binding site" evidence="9">
    <location>
        <position position="16"/>
    </location>
    <ligand>
        <name>a divalent metal cation</name>
        <dbReference type="ChEBI" id="CHEBI:60240"/>
    </ligand>
</feature>
<dbReference type="EC" id="3.1.3.5" evidence="9"/>
<comment type="similarity">
    <text evidence="4 9">Belongs to the SurE nucleotidase family.</text>
</comment>
<feature type="binding site" evidence="9">
    <location>
        <position position="17"/>
    </location>
    <ligand>
        <name>a divalent metal cation</name>
        <dbReference type="ChEBI" id="CHEBI:60240"/>
    </ligand>
</feature>
<evidence type="ECO:0000256" key="7">
    <source>
        <dbReference type="ARBA" id="ARBA00022741"/>
    </source>
</evidence>
<organism evidence="11 12">
    <name type="scientific">Candidatus Abyssobacteria bacterium SURF_17</name>
    <dbReference type="NCBI Taxonomy" id="2093361"/>
    <lineage>
        <taxon>Bacteria</taxon>
        <taxon>Pseudomonadati</taxon>
        <taxon>Candidatus Hydrogenedentota</taxon>
        <taxon>Candidatus Abyssobacteria</taxon>
    </lineage>
</organism>
<comment type="function">
    <text evidence="9">Nucleotidase that shows phosphatase activity on nucleoside 5'-monophosphates.</text>
</comment>
<dbReference type="GO" id="GO:0008254">
    <property type="term" value="F:3'-nucleotidase activity"/>
    <property type="evidence" value="ECO:0007669"/>
    <property type="project" value="TreeGrafter"/>
</dbReference>
<keyword evidence="8 9" id="KW-0378">Hydrolase</keyword>
<keyword evidence="5 9" id="KW-0963">Cytoplasm</keyword>
<dbReference type="GO" id="GO:0008253">
    <property type="term" value="F:5'-nucleotidase activity"/>
    <property type="evidence" value="ECO:0007669"/>
    <property type="project" value="UniProtKB-UniRule"/>
</dbReference>
<dbReference type="GO" id="GO:0004309">
    <property type="term" value="F:exopolyphosphatase activity"/>
    <property type="evidence" value="ECO:0007669"/>
    <property type="project" value="TreeGrafter"/>
</dbReference>
<evidence type="ECO:0000259" key="10">
    <source>
        <dbReference type="Pfam" id="PF01975"/>
    </source>
</evidence>
<dbReference type="AlphaFoldDB" id="A0A419EXN6"/>
<dbReference type="PANTHER" id="PTHR30457">
    <property type="entry name" value="5'-NUCLEOTIDASE SURE"/>
    <property type="match status" value="1"/>
</dbReference>
<reference evidence="11 12" key="1">
    <citation type="journal article" date="2017" name="ISME J.">
        <title>Energy and carbon metabolisms in a deep terrestrial subsurface fluid microbial community.</title>
        <authorList>
            <person name="Momper L."/>
            <person name="Jungbluth S.P."/>
            <person name="Lee M.D."/>
            <person name="Amend J.P."/>
        </authorList>
    </citation>
    <scope>NUCLEOTIDE SEQUENCE [LARGE SCALE GENOMIC DNA]</scope>
    <source>
        <strain evidence="11">SURF_17</strain>
    </source>
</reference>
<comment type="cofactor">
    <cofactor evidence="9">
        <name>a divalent metal cation</name>
        <dbReference type="ChEBI" id="CHEBI:60240"/>
    </cofactor>
    <text evidence="9">Binds 1 divalent metal cation per subunit.</text>
</comment>
<evidence type="ECO:0000256" key="4">
    <source>
        <dbReference type="ARBA" id="ARBA00011062"/>
    </source>
</evidence>
<evidence type="ECO:0000256" key="2">
    <source>
        <dbReference type="ARBA" id="ARBA00001946"/>
    </source>
</evidence>
<comment type="subcellular location">
    <subcellularLocation>
        <location evidence="3 9">Cytoplasm</location>
    </subcellularLocation>
</comment>
<comment type="cofactor">
    <cofactor evidence="2">
        <name>Mg(2+)</name>
        <dbReference type="ChEBI" id="CHEBI:18420"/>
    </cofactor>
</comment>
<dbReference type="Gene3D" id="3.40.1210.10">
    <property type="entry name" value="Survival protein SurE-like phosphatase/nucleotidase"/>
    <property type="match status" value="1"/>
</dbReference>